<evidence type="ECO:0000313" key="2">
    <source>
        <dbReference type="Proteomes" id="UP001221338"/>
    </source>
</evidence>
<reference evidence="1 2" key="1">
    <citation type="submission" date="2023-03" db="EMBL/GenBank/DDBJ databases">
        <title>Genetic diversity of Bacillus cereus sensu lato isolates from Slovenia.</title>
        <authorList>
            <person name="Abdelli M."/>
        </authorList>
    </citation>
    <scope>NUCLEOTIDE SEQUENCE [LARGE SCALE GENOMIC DNA]</scope>
    <source>
        <strain evidence="1 2">SIBC61B</strain>
    </source>
</reference>
<sequence>MLGTINLKEGDKYMAVERLRRTEYALKFAHERLIRAFSVPNDENKMYATLGETLLWVVAINDWHMEFNKGDYSHRQKQDTRGNLLFGLRHAYNMVKHNMNFIELHKTEAVPQFTFPVFEPPVTLCLIKVLWKDIRNISCERRYENQKQNYIEYLQGKEVLETINQAIDFLLEENEKYE</sequence>
<dbReference type="EMBL" id="JARPRV010000032">
    <property type="protein sequence ID" value="MDG0944772.1"/>
    <property type="molecule type" value="Genomic_DNA"/>
</dbReference>
<dbReference type="RefSeq" id="WP_228490983.1">
    <property type="nucleotide sequence ID" value="NZ_CP064079.1"/>
</dbReference>
<keyword evidence="2" id="KW-1185">Reference proteome</keyword>
<proteinExistence type="predicted"/>
<protein>
    <submittedName>
        <fullName evidence="1">Uncharacterized protein</fullName>
    </submittedName>
</protein>
<accession>A0ABT6E2V8</accession>
<name>A0ABT6E2V8_9BACI</name>
<comment type="caution">
    <text evidence="1">The sequence shown here is derived from an EMBL/GenBank/DDBJ whole genome shotgun (WGS) entry which is preliminary data.</text>
</comment>
<organism evidence="1 2">
    <name type="scientific">Bacillus paranthracis</name>
    <dbReference type="NCBI Taxonomy" id="2026186"/>
    <lineage>
        <taxon>Bacteria</taxon>
        <taxon>Bacillati</taxon>
        <taxon>Bacillota</taxon>
        <taxon>Bacilli</taxon>
        <taxon>Bacillales</taxon>
        <taxon>Bacillaceae</taxon>
        <taxon>Bacillus</taxon>
        <taxon>Bacillus cereus group</taxon>
    </lineage>
</organism>
<evidence type="ECO:0000313" key="1">
    <source>
        <dbReference type="EMBL" id="MDG0944772.1"/>
    </source>
</evidence>
<dbReference type="Proteomes" id="UP001221338">
    <property type="component" value="Unassembled WGS sequence"/>
</dbReference>
<gene>
    <name evidence="1" type="ORF">P6U22_26935</name>
</gene>